<protein>
    <submittedName>
        <fullName evidence="1">Uncharacterized protein</fullName>
    </submittedName>
</protein>
<reference evidence="1" key="1">
    <citation type="submission" date="2022-06" db="EMBL/GenBank/DDBJ databases">
        <title>Sphingomonas sp. nov. isolated from rhizosphere soil of tomato.</title>
        <authorList>
            <person name="Dong H."/>
            <person name="Gao R."/>
        </authorList>
    </citation>
    <scope>NUCLEOTIDE SEQUENCE</scope>
    <source>
        <strain evidence="1">MMSM24</strain>
    </source>
</reference>
<dbReference type="AlphaFoldDB" id="A0AA41Z905"/>
<dbReference type="RefSeq" id="WP_179512341.1">
    <property type="nucleotide sequence ID" value="NZ_JANFAU010000013.1"/>
</dbReference>
<evidence type="ECO:0000313" key="2">
    <source>
        <dbReference type="Proteomes" id="UP001165565"/>
    </source>
</evidence>
<proteinExistence type="predicted"/>
<accession>A0AA41Z905</accession>
<name>A0AA41Z905_9SPHN</name>
<dbReference type="EMBL" id="JANFAV010000011">
    <property type="protein sequence ID" value="MCW6536167.1"/>
    <property type="molecule type" value="Genomic_DNA"/>
</dbReference>
<comment type="caution">
    <text evidence="1">The sequence shown here is derived from an EMBL/GenBank/DDBJ whole genome shotgun (WGS) entry which is preliminary data.</text>
</comment>
<gene>
    <name evidence="1" type="ORF">NEE01_15410</name>
</gene>
<sequence length="88" mass="9691">MNRIELGVGDSGDKSLVILQSLLCLLREKNLLTRADIEELREKVEARASDHAGDPLPCCIEGAAAAASEMNRLGEYIGRRYGGKHRRI</sequence>
<keyword evidence="2" id="KW-1185">Reference proteome</keyword>
<organism evidence="1 2">
    <name type="scientific">Sphingomonas lycopersici</name>
    <dbReference type="NCBI Taxonomy" id="2951807"/>
    <lineage>
        <taxon>Bacteria</taxon>
        <taxon>Pseudomonadati</taxon>
        <taxon>Pseudomonadota</taxon>
        <taxon>Alphaproteobacteria</taxon>
        <taxon>Sphingomonadales</taxon>
        <taxon>Sphingomonadaceae</taxon>
        <taxon>Sphingomonas</taxon>
    </lineage>
</organism>
<evidence type="ECO:0000313" key="1">
    <source>
        <dbReference type="EMBL" id="MCW6536167.1"/>
    </source>
</evidence>
<dbReference type="Proteomes" id="UP001165565">
    <property type="component" value="Unassembled WGS sequence"/>
</dbReference>